<accession>G0AKD9</accession>
<reference evidence="3 4" key="3">
    <citation type="journal article" date="2008" name="FEMS Microbiol. Ecol.">
        <title>Identification and characterization of genes underlying chitinolysis in Collimonas fungivorans Ter331.</title>
        <authorList>
            <person name="Fritsche K."/>
            <person name="de Boer W."/>
            <person name="Gerards S."/>
            <person name="van den Berg M."/>
            <person name="van Veen J.A."/>
            <person name="Leveau J.H."/>
        </authorList>
    </citation>
    <scope>NUCLEOTIDE SEQUENCE [LARGE SCALE GENOMIC DNA]</scope>
    <source>
        <strain evidence="3 4">Ter331</strain>
    </source>
</reference>
<dbReference type="InterPro" id="IPR020843">
    <property type="entry name" value="ER"/>
</dbReference>
<dbReference type="Pfam" id="PF16884">
    <property type="entry name" value="ADH_N_2"/>
    <property type="match status" value="1"/>
</dbReference>
<organism evidence="3 4">
    <name type="scientific">Collimonas fungivorans (strain Ter331)</name>
    <dbReference type="NCBI Taxonomy" id="1005048"/>
    <lineage>
        <taxon>Bacteria</taxon>
        <taxon>Pseudomonadati</taxon>
        <taxon>Pseudomonadota</taxon>
        <taxon>Betaproteobacteria</taxon>
        <taxon>Burkholderiales</taxon>
        <taxon>Oxalobacteraceae</taxon>
        <taxon>Collimonas</taxon>
    </lineage>
</organism>
<evidence type="ECO:0000259" key="2">
    <source>
        <dbReference type="SMART" id="SM00829"/>
    </source>
</evidence>
<proteinExistence type="predicted"/>
<dbReference type="InterPro" id="IPR013149">
    <property type="entry name" value="ADH-like_C"/>
</dbReference>
<dbReference type="SMART" id="SM00829">
    <property type="entry name" value="PKS_ER"/>
    <property type="match status" value="1"/>
</dbReference>
<reference evidence="3 4" key="5">
    <citation type="journal article" date="2011" name="ISME J.">
        <title>Dual transcriptional profiling of a bacterial/fungal confrontation: Collimonas fungivorans versus Aspergillus niger.</title>
        <authorList>
            <person name="Mela F."/>
            <person name="Fritsche K."/>
            <person name="de Boer W."/>
            <person name="van Veen J.A."/>
            <person name="de Graaff L.H."/>
            <person name="van den Berg M."/>
            <person name="Leveau J.H."/>
        </authorList>
    </citation>
    <scope>NUCLEOTIDE SEQUENCE [LARGE SCALE GENOMIC DNA]</scope>
    <source>
        <strain evidence="3 4">Ter331</strain>
    </source>
</reference>
<dbReference type="Proteomes" id="UP000008392">
    <property type="component" value="Chromosome"/>
</dbReference>
<evidence type="ECO:0000313" key="4">
    <source>
        <dbReference type="Proteomes" id="UP000008392"/>
    </source>
</evidence>
<sequence length="400" mass="43223">MRTTPLAEMPVRGTAPCRFPLVARVAVRITAPESRISGPAGAVAAIWLHCQAKSNQAPNMQTTYQNQQWFYVKRPDGRVGNEHYELRKTELDGNLSANEVILRARIVSVDPYIRIQQHERNTYDVPHPLGIVQRAGVVGEVVASASPLFQAGDWVSAYSGWQLYARCHQSELTKLDPGAAPVSTALGVLGMPGRTAWFGLTEAGRPRPGDTLLVSGAAGAVGSLVAQFGKRAGCRVIGIAGGPEKCKFLTETLELDGAVDYRAHTTPAALSAAIQAATGGVDIYFDNVGGPITDAVIPLIKRRARIIICGAISQYDGGLDTPDLGPRFLQHMLFQRATIQGILARDFAHRMDEMLAIVAPWVKSGQIVFQETYVDGFEQLPEALNSLFEGKNTGKLLVRV</sequence>
<reference evidence="4" key="6">
    <citation type="submission" date="2011-05" db="EMBL/GenBank/DDBJ databases">
        <title>Complete sequence of Collimonas fungivorans Ter331.</title>
        <authorList>
            <person name="Leveau J.H."/>
        </authorList>
    </citation>
    <scope>NUCLEOTIDE SEQUENCE [LARGE SCALE GENOMIC DNA]</scope>
    <source>
        <strain evidence="4">Ter331</strain>
    </source>
</reference>
<dbReference type="Gene3D" id="3.40.50.720">
    <property type="entry name" value="NAD(P)-binding Rossmann-like Domain"/>
    <property type="match status" value="1"/>
</dbReference>
<dbReference type="HOGENOM" id="CLU_026673_29_2_4"/>
<dbReference type="Pfam" id="PF00107">
    <property type="entry name" value="ADH_zinc_N"/>
    <property type="match status" value="1"/>
</dbReference>
<dbReference type="GO" id="GO:0016628">
    <property type="term" value="F:oxidoreductase activity, acting on the CH-CH group of donors, NAD or NADP as acceptor"/>
    <property type="evidence" value="ECO:0007669"/>
    <property type="project" value="InterPro"/>
</dbReference>
<name>G0AKD9_COLFT</name>
<evidence type="ECO:0000256" key="1">
    <source>
        <dbReference type="ARBA" id="ARBA00023002"/>
    </source>
</evidence>
<dbReference type="InterPro" id="IPR041694">
    <property type="entry name" value="ADH_N_2"/>
</dbReference>
<dbReference type="InterPro" id="IPR036291">
    <property type="entry name" value="NAD(P)-bd_dom_sf"/>
</dbReference>
<dbReference type="STRING" id="1005048.CFU_2239"/>
<dbReference type="FunFam" id="3.40.50.720:FF:000121">
    <property type="entry name" value="Prostaglandin reductase 2"/>
    <property type="match status" value="1"/>
</dbReference>
<dbReference type="InterPro" id="IPR045010">
    <property type="entry name" value="MDR_fam"/>
</dbReference>
<protein>
    <submittedName>
        <fullName evidence="3">Alcohol dehydrogenase, zinc-binding protein</fullName>
    </submittedName>
</protein>
<dbReference type="InterPro" id="IPR011032">
    <property type="entry name" value="GroES-like_sf"/>
</dbReference>
<reference evidence="3 4" key="4">
    <citation type="journal article" date="2010" name="Environ. Microbiol.">
        <title>The bacterial genus Collimonas: mycophagy, weathering and other adaptive solutions to life in oligotrophic soil environments.</title>
        <authorList>
            <person name="Leveau J.H."/>
            <person name="Uroz S."/>
            <person name="de Boer W."/>
        </authorList>
    </citation>
    <scope>NUCLEOTIDE SEQUENCE [LARGE SCALE GENOMIC DNA]</scope>
    <source>
        <strain evidence="3 4">Ter331</strain>
    </source>
</reference>
<feature type="domain" description="Enoyl reductase (ER)" evidence="2">
    <location>
        <begin position="77"/>
        <end position="398"/>
    </location>
</feature>
<evidence type="ECO:0000313" key="3">
    <source>
        <dbReference type="EMBL" id="AEK62066.1"/>
    </source>
</evidence>
<dbReference type="SUPFAM" id="SSF51735">
    <property type="entry name" value="NAD(P)-binding Rossmann-fold domains"/>
    <property type="match status" value="1"/>
</dbReference>
<dbReference type="Gene3D" id="3.90.180.10">
    <property type="entry name" value="Medium-chain alcohol dehydrogenases, catalytic domain"/>
    <property type="match status" value="1"/>
</dbReference>
<gene>
    <name evidence="3" type="ordered locus">CFU_2239</name>
</gene>
<dbReference type="KEGG" id="cfu:CFU_2239"/>
<reference evidence="3 4" key="1">
    <citation type="journal article" date="2004" name="Environ. Microbiol.">
        <title>Phylogeny-function analysis of (meta)genomic libraries: screening for expression of ribosomal RNA genes by large-insert library fluorescent in situ hybridization (LIL-FISH).</title>
        <authorList>
            <person name="Leveau J.H."/>
            <person name="Gerards S."/>
            <person name="de Boer W."/>
            <person name="van Veen J.A."/>
        </authorList>
    </citation>
    <scope>NUCLEOTIDE SEQUENCE [LARGE SCALE GENOMIC DNA]</scope>
    <source>
        <strain evidence="3 4">Ter331</strain>
    </source>
</reference>
<dbReference type="AlphaFoldDB" id="G0AKD9"/>
<reference evidence="3 4" key="2">
    <citation type="journal article" date="2006" name="J. Microbiol. Methods">
        <title>Genomic flank-sequencing of plasposon insertion sites for rapid identification of functional genes.</title>
        <authorList>
            <person name="Leveau J.H."/>
            <person name="Gerards S."/>
            <person name="Fritsche K."/>
            <person name="Zondag G."/>
            <person name="van Veen J.A."/>
        </authorList>
    </citation>
    <scope>NUCLEOTIDE SEQUENCE [LARGE SCALE GENOMIC DNA]</scope>
    <source>
        <strain evidence="3 4">Ter331</strain>
    </source>
</reference>
<keyword evidence="1" id="KW-0560">Oxidoreductase</keyword>
<dbReference type="SUPFAM" id="SSF50129">
    <property type="entry name" value="GroES-like"/>
    <property type="match status" value="1"/>
</dbReference>
<keyword evidence="4" id="KW-1185">Reference proteome</keyword>
<dbReference type="PANTHER" id="PTHR43205">
    <property type="entry name" value="PROSTAGLANDIN REDUCTASE"/>
    <property type="match status" value="1"/>
</dbReference>
<dbReference type="CDD" id="cd05288">
    <property type="entry name" value="PGDH"/>
    <property type="match status" value="1"/>
</dbReference>
<dbReference type="EMBL" id="CP002745">
    <property type="protein sequence ID" value="AEK62066.1"/>
    <property type="molecule type" value="Genomic_DNA"/>
</dbReference>
<dbReference type="PANTHER" id="PTHR43205:SF7">
    <property type="entry name" value="PROSTAGLANDIN REDUCTASE 1"/>
    <property type="match status" value="1"/>
</dbReference>
<dbReference type="eggNOG" id="COG2130">
    <property type="taxonomic scope" value="Bacteria"/>
</dbReference>